<sequence>MFLSFLQLLAISSLVAAAPSRRANHVVHERRSVEPRNWMKSRRVDPYKVLPLRIGLAQQNLEQLEELLMTISHPDSPSFGQHWSPERVAEHFAPSEDTISTVKDWLTTEGFRGDRIRVSPSKGWIDVNATVSEIEALLSAEYHVYTHPSGHEQISCESYSLPDHIREHVELIKPTVHFKHRIPDGPALHKRDNTTKLGAPSKFKFNGPKTNGTVVAASTPFPISTCDQFIVPDCLRELYEIDYKPKVPEKNSYGIVEFTPQAYLGNDLDIFFGLFSHDQEHKRPDLVSIDGGVVQTTFQDFDLNAESDLDLEYAMTLVNPTKIKLLQTGDLVEGAGFDNWLDAVDKSFCTFDGGDVPGQDGIYPDPAPGGFNHPESCGIIKPPHVVSISYGQDEDEVPVAYAKRQCHEYGKLGMMGSTVLYASGDFGVAGFGGFCPNDIQFNPDFPASCPFVTAVGATQITPGKTVQDPEVACETVIISGGGFSNIFPMPEYQEHAVKKYLHDNPPPYTAAQYSNSGKVRAFPDLSANGANYVVALDGQLELVFGTSASAPVVGSIITLINDARLAHHKGPLGFINPLVFYQDKFSDLFNDITSGSNPGCGTNGFTTAVGWDPVTGVGTPNLSKLLKAWVDL</sequence>
<organism evidence="1 2">
    <name type="scientific">Russula earlei</name>
    <dbReference type="NCBI Taxonomy" id="71964"/>
    <lineage>
        <taxon>Eukaryota</taxon>
        <taxon>Fungi</taxon>
        <taxon>Dikarya</taxon>
        <taxon>Basidiomycota</taxon>
        <taxon>Agaricomycotina</taxon>
        <taxon>Agaricomycetes</taxon>
        <taxon>Russulales</taxon>
        <taxon>Russulaceae</taxon>
        <taxon>Russula</taxon>
    </lineage>
</organism>
<dbReference type="EMBL" id="JAGFNK010000290">
    <property type="protein sequence ID" value="KAI9453826.1"/>
    <property type="molecule type" value="Genomic_DNA"/>
</dbReference>
<comment type="caution">
    <text evidence="1">The sequence shown here is derived from an EMBL/GenBank/DDBJ whole genome shotgun (WGS) entry which is preliminary data.</text>
</comment>
<dbReference type="Proteomes" id="UP001207468">
    <property type="component" value="Unassembled WGS sequence"/>
</dbReference>
<protein>
    <submittedName>
        <fullName evidence="1">Subtilisin-like protein</fullName>
    </submittedName>
</protein>
<proteinExistence type="predicted"/>
<evidence type="ECO:0000313" key="1">
    <source>
        <dbReference type="EMBL" id="KAI9453826.1"/>
    </source>
</evidence>
<keyword evidence="2" id="KW-1185">Reference proteome</keyword>
<evidence type="ECO:0000313" key="2">
    <source>
        <dbReference type="Proteomes" id="UP001207468"/>
    </source>
</evidence>
<reference evidence="1" key="1">
    <citation type="submission" date="2021-03" db="EMBL/GenBank/DDBJ databases">
        <title>Evolutionary priming and transition to the ectomycorrhizal habit in an iconic lineage of mushroom-forming fungi: is preadaptation a requirement?</title>
        <authorList>
            <consortium name="DOE Joint Genome Institute"/>
            <person name="Looney B.P."/>
            <person name="Miyauchi S."/>
            <person name="Morin E."/>
            <person name="Drula E."/>
            <person name="Courty P.E."/>
            <person name="Chicoki N."/>
            <person name="Fauchery L."/>
            <person name="Kohler A."/>
            <person name="Kuo A."/>
            <person name="LaButti K."/>
            <person name="Pangilinan J."/>
            <person name="Lipzen A."/>
            <person name="Riley R."/>
            <person name="Andreopoulos W."/>
            <person name="He G."/>
            <person name="Johnson J."/>
            <person name="Barry K.W."/>
            <person name="Grigoriev I.V."/>
            <person name="Nagy L."/>
            <person name="Hibbett D."/>
            <person name="Henrissat B."/>
            <person name="Matheny P.B."/>
            <person name="Labbe J."/>
            <person name="Martin A.F."/>
        </authorList>
    </citation>
    <scope>NUCLEOTIDE SEQUENCE</scope>
    <source>
        <strain evidence="1">BPL698</strain>
    </source>
</reference>
<gene>
    <name evidence="1" type="ORF">F5148DRAFT_1018447</name>
</gene>
<name>A0ACC0TYU0_9AGAM</name>
<accession>A0ACC0TYU0</accession>